<evidence type="ECO:0000313" key="2">
    <source>
        <dbReference type="Proteomes" id="UP000257109"/>
    </source>
</evidence>
<proteinExistence type="predicted"/>
<evidence type="ECO:0000313" key="1">
    <source>
        <dbReference type="EMBL" id="RDX72981.1"/>
    </source>
</evidence>
<sequence>MDALKCRIPPFARDGDVEFYLNWELKRELRSRFVPTSYTKDLYNRLNQDIQDIVELYHYISLDDLVHQAIKMEAQQKRRLTSNNVDVVSSRLVEKLKLPTMAHPKPYRLQWLNCEGELVVTKFTFVHKGQKVTLKPLSPNEVNKD</sequence>
<name>A0A371F3W2_MUCPR</name>
<keyword evidence="2" id="KW-1185">Reference proteome</keyword>
<protein>
    <recommendedName>
        <fullName evidence="3">Retrotransposon gag domain-containing protein</fullName>
    </recommendedName>
</protein>
<organism evidence="1 2">
    <name type="scientific">Mucuna pruriens</name>
    <name type="common">Velvet bean</name>
    <name type="synonym">Dolichos pruriens</name>
    <dbReference type="NCBI Taxonomy" id="157652"/>
    <lineage>
        <taxon>Eukaryota</taxon>
        <taxon>Viridiplantae</taxon>
        <taxon>Streptophyta</taxon>
        <taxon>Embryophyta</taxon>
        <taxon>Tracheophyta</taxon>
        <taxon>Spermatophyta</taxon>
        <taxon>Magnoliopsida</taxon>
        <taxon>eudicotyledons</taxon>
        <taxon>Gunneridae</taxon>
        <taxon>Pentapetalae</taxon>
        <taxon>rosids</taxon>
        <taxon>fabids</taxon>
        <taxon>Fabales</taxon>
        <taxon>Fabaceae</taxon>
        <taxon>Papilionoideae</taxon>
        <taxon>50 kb inversion clade</taxon>
        <taxon>NPAAA clade</taxon>
        <taxon>indigoferoid/millettioid clade</taxon>
        <taxon>Phaseoleae</taxon>
        <taxon>Mucuna</taxon>
    </lineage>
</organism>
<dbReference type="PANTHER" id="PTHR35046:SF26">
    <property type="entry name" value="RNA-DIRECTED DNA POLYMERASE"/>
    <property type="match status" value="1"/>
</dbReference>
<dbReference type="AlphaFoldDB" id="A0A371F3W2"/>
<dbReference type="PANTHER" id="PTHR35046">
    <property type="entry name" value="ZINC KNUCKLE (CCHC-TYPE) FAMILY PROTEIN"/>
    <property type="match status" value="1"/>
</dbReference>
<accession>A0A371F3W2</accession>
<dbReference type="OrthoDB" id="1934635at2759"/>
<gene>
    <name evidence="1" type="ORF">CR513_47463</name>
</gene>
<reference evidence="1" key="1">
    <citation type="submission" date="2018-05" db="EMBL/GenBank/DDBJ databases">
        <title>Draft genome of Mucuna pruriens seed.</title>
        <authorList>
            <person name="Nnadi N.E."/>
            <person name="Vos R."/>
            <person name="Hasami M.H."/>
            <person name="Devisetty U.K."/>
            <person name="Aguiy J.C."/>
        </authorList>
    </citation>
    <scope>NUCLEOTIDE SEQUENCE [LARGE SCALE GENOMIC DNA]</scope>
    <source>
        <strain evidence="1">JCA_2017</strain>
    </source>
</reference>
<comment type="caution">
    <text evidence="1">The sequence shown here is derived from an EMBL/GenBank/DDBJ whole genome shotgun (WGS) entry which is preliminary data.</text>
</comment>
<dbReference type="Proteomes" id="UP000257109">
    <property type="component" value="Unassembled WGS sequence"/>
</dbReference>
<dbReference type="EMBL" id="QJKJ01010694">
    <property type="protein sequence ID" value="RDX72981.1"/>
    <property type="molecule type" value="Genomic_DNA"/>
</dbReference>
<feature type="non-terminal residue" evidence="1">
    <location>
        <position position="1"/>
    </location>
</feature>
<evidence type="ECO:0008006" key="3">
    <source>
        <dbReference type="Google" id="ProtNLM"/>
    </source>
</evidence>